<dbReference type="Proteomes" id="UP000287651">
    <property type="component" value="Unassembled WGS sequence"/>
</dbReference>
<sequence length="100" mass="10682">GGAREPKMAVFLVASPPLRSKGGFVAGSRLPGDFLRFKISKPSSLCCPSSPASFARKCCLSSSMVSSLLSVGEKLTSVTEAFAIYEVMRSAKYMQDLKLI</sequence>
<feature type="non-terminal residue" evidence="1">
    <location>
        <position position="1"/>
    </location>
</feature>
<evidence type="ECO:0000313" key="1">
    <source>
        <dbReference type="EMBL" id="RRT67291.1"/>
    </source>
</evidence>
<protein>
    <submittedName>
        <fullName evidence="1">Uncharacterized protein</fullName>
    </submittedName>
</protein>
<comment type="caution">
    <text evidence="1">The sequence shown here is derived from an EMBL/GenBank/DDBJ whole genome shotgun (WGS) entry which is preliminary data.</text>
</comment>
<organism evidence="1 2">
    <name type="scientific">Ensete ventricosum</name>
    <name type="common">Abyssinian banana</name>
    <name type="synonym">Musa ensete</name>
    <dbReference type="NCBI Taxonomy" id="4639"/>
    <lineage>
        <taxon>Eukaryota</taxon>
        <taxon>Viridiplantae</taxon>
        <taxon>Streptophyta</taxon>
        <taxon>Embryophyta</taxon>
        <taxon>Tracheophyta</taxon>
        <taxon>Spermatophyta</taxon>
        <taxon>Magnoliopsida</taxon>
        <taxon>Liliopsida</taxon>
        <taxon>Zingiberales</taxon>
        <taxon>Musaceae</taxon>
        <taxon>Ensete</taxon>
    </lineage>
</organism>
<dbReference type="AlphaFoldDB" id="A0A426ZTN8"/>
<evidence type="ECO:0000313" key="2">
    <source>
        <dbReference type="Proteomes" id="UP000287651"/>
    </source>
</evidence>
<dbReference type="EMBL" id="AMZH03005092">
    <property type="protein sequence ID" value="RRT67291.1"/>
    <property type="molecule type" value="Genomic_DNA"/>
</dbReference>
<gene>
    <name evidence="1" type="ORF">B296_00006532</name>
</gene>
<accession>A0A426ZTN8</accession>
<proteinExistence type="predicted"/>
<name>A0A426ZTN8_ENSVE</name>
<reference evidence="1 2" key="1">
    <citation type="journal article" date="2014" name="Agronomy (Basel)">
        <title>A Draft Genome Sequence for Ensete ventricosum, the Drought-Tolerant Tree Against Hunger.</title>
        <authorList>
            <person name="Harrison J."/>
            <person name="Moore K.A."/>
            <person name="Paszkiewicz K."/>
            <person name="Jones T."/>
            <person name="Grant M."/>
            <person name="Ambacheew D."/>
            <person name="Muzemil S."/>
            <person name="Studholme D.J."/>
        </authorList>
    </citation>
    <scope>NUCLEOTIDE SEQUENCE [LARGE SCALE GENOMIC DNA]</scope>
</reference>